<reference evidence="1" key="1">
    <citation type="journal article" date="2015" name="Nature">
        <title>Complex archaea that bridge the gap between prokaryotes and eukaryotes.</title>
        <authorList>
            <person name="Spang A."/>
            <person name="Saw J.H."/>
            <person name="Jorgensen S.L."/>
            <person name="Zaremba-Niedzwiedzka K."/>
            <person name="Martijn J."/>
            <person name="Lind A.E."/>
            <person name="van Eijk R."/>
            <person name="Schleper C."/>
            <person name="Guy L."/>
            <person name="Ettema T.J."/>
        </authorList>
    </citation>
    <scope>NUCLEOTIDE SEQUENCE</scope>
</reference>
<accession>A0A0F9H6W8</accession>
<protein>
    <submittedName>
        <fullName evidence="1">Uncharacterized protein</fullName>
    </submittedName>
</protein>
<dbReference type="AlphaFoldDB" id="A0A0F9H6W8"/>
<evidence type="ECO:0000313" key="1">
    <source>
        <dbReference type="EMBL" id="KKL98736.1"/>
    </source>
</evidence>
<name>A0A0F9H6W8_9ZZZZ</name>
<gene>
    <name evidence="1" type="ORF">LCGC14_1821370</name>
</gene>
<organism evidence="1">
    <name type="scientific">marine sediment metagenome</name>
    <dbReference type="NCBI Taxonomy" id="412755"/>
    <lineage>
        <taxon>unclassified sequences</taxon>
        <taxon>metagenomes</taxon>
        <taxon>ecological metagenomes</taxon>
    </lineage>
</organism>
<proteinExistence type="predicted"/>
<sequence>MNEERLLDEIDPYYQALKGLNSIEAFGKTSNEAHGLLQDLRDAYRKGIADAVVRLHQHYYKKNKMPMHLFEIMQEVYGEGGWFI</sequence>
<comment type="caution">
    <text evidence="1">The sequence shown here is derived from an EMBL/GenBank/DDBJ whole genome shotgun (WGS) entry which is preliminary data.</text>
</comment>
<dbReference type="EMBL" id="LAZR01017840">
    <property type="protein sequence ID" value="KKL98736.1"/>
    <property type="molecule type" value="Genomic_DNA"/>
</dbReference>